<dbReference type="Gene3D" id="2.60.40.2310">
    <property type="match status" value="1"/>
</dbReference>
<dbReference type="InterPro" id="IPR015500">
    <property type="entry name" value="Peptidase_S8_subtilisin-rel"/>
</dbReference>
<dbReference type="InterPro" id="IPR036852">
    <property type="entry name" value="Peptidase_S8/S53_dom_sf"/>
</dbReference>
<dbReference type="InterPro" id="IPR034197">
    <property type="entry name" value="Peptidases_S8_3"/>
</dbReference>
<feature type="domain" description="Subtilisin-like protease fibronectin type-III" evidence="10">
    <location>
        <begin position="620"/>
        <end position="724"/>
    </location>
</feature>
<evidence type="ECO:0000256" key="5">
    <source>
        <dbReference type="ARBA" id="ARBA00022825"/>
    </source>
</evidence>
<evidence type="ECO:0000313" key="11">
    <source>
        <dbReference type="EMBL" id="KAK9135965.1"/>
    </source>
</evidence>
<dbReference type="AlphaFoldDB" id="A0AAP0JLR9"/>
<protein>
    <recommendedName>
        <fullName evidence="13">Subtilisin</fullName>
    </recommendedName>
</protein>
<dbReference type="SUPFAM" id="SSF52743">
    <property type="entry name" value="Subtilisin-like"/>
    <property type="match status" value="1"/>
</dbReference>
<dbReference type="Gene3D" id="3.30.70.80">
    <property type="entry name" value="Peptidase S8 propeptide/proteinase inhibitor I9"/>
    <property type="match status" value="1"/>
</dbReference>
<dbReference type="InterPro" id="IPR010259">
    <property type="entry name" value="S8pro/Inhibitor_I9"/>
</dbReference>
<name>A0AAP0JLR9_9MAGN</name>
<dbReference type="GO" id="GO:0006508">
    <property type="term" value="P:proteolysis"/>
    <property type="evidence" value="ECO:0007669"/>
    <property type="project" value="UniProtKB-KW"/>
</dbReference>
<evidence type="ECO:0000313" key="12">
    <source>
        <dbReference type="Proteomes" id="UP001420932"/>
    </source>
</evidence>
<keyword evidence="5 7" id="KW-0720">Serine protease</keyword>
<dbReference type="Gene3D" id="3.50.30.30">
    <property type="match status" value="1"/>
</dbReference>
<feature type="active site" description="Charge relay system" evidence="6 7">
    <location>
        <position position="508"/>
    </location>
</feature>
<evidence type="ECO:0000259" key="9">
    <source>
        <dbReference type="Pfam" id="PF05922"/>
    </source>
</evidence>
<dbReference type="CDD" id="cd02120">
    <property type="entry name" value="PA_subtilisin_like"/>
    <property type="match status" value="1"/>
</dbReference>
<dbReference type="InterPro" id="IPR041469">
    <property type="entry name" value="Subtilisin-like_FN3"/>
</dbReference>
<evidence type="ECO:0000256" key="4">
    <source>
        <dbReference type="ARBA" id="ARBA00022801"/>
    </source>
</evidence>
<proteinExistence type="inferred from homology"/>
<evidence type="ECO:0000256" key="6">
    <source>
        <dbReference type="PIRSR" id="PIRSR615500-1"/>
    </source>
</evidence>
<comment type="similarity">
    <text evidence="1 7">Belongs to the peptidase S8 family.</text>
</comment>
<evidence type="ECO:0000259" key="10">
    <source>
        <dbReference type="Pfam" id="PF17766"/>
    </source>
</evidence>
<evidence type="ECO:0000256" key="1">
    <source>
        <dbReference type="ARBA" id="ARBA00011073"/>
    </source>
</evidence>
<keyword evidence="12" id="KW-1185">Reference proteome</keyword>
<keyword evidence="3" id="KW-0732">Signal</keyword>
<evidence type="ECO:0000259" key="8">
    <source>
        <dbReference type="Pfam" id="PF00082"/>
    </source>
</evidence>
<feature type="domain" description="Peptidase S8/S53" evidence="8">
    <location>
        <begin position="98"/>
        <end position="567"/>
    </location>
</feature>
<feature type="active site" description="Charge relay system" evidence="6 7">
    <location>
        <position position="179"/>
    </location>
</feature>
<evidence type="ECO:0000256" key="7">
    <source>
        <dbReference type="PROSITE-ProRule" id="PRU01240"/>
    </source>
</evidence>
<dbReference type="Gene3D" id="3.40.50.200">
    <property type="entry name" value="Peptidase S8/S53 domain"/>
    <property type="match status" value="1"/>
</dbReference>
<comment type="caution">
    <text evidence="11">The sequence shown here is derived from an EMBL/GenBank/DDBJ whole genome shotgun (WGS) entry which is preliminary data.</text>
</comment>
<dbReference type="Pfam" id="PF17766">
    <property type="entry name" value="fn3_6"/>
    <property type="match status" value="1"/>
</dbReference>
<sequence>MDKSTMPAPFSSHHDWYTSTLSSLSSTDGIAATHLYTYRHVLDGFSAVLSKSQLDQVEKMSGYIATYPETFGHLHTTHTPRFIGLKKHAGLWPAARFGDDMIIGIVDTGIWPESESFKDHGMPPVPKRWRGACEIGTAFNISNCNRKLIGARSFSKSLKESGKIISEHDYDSPRDFFGHGTHTSSTAAGSQVQGAEFFGYAKGAATGMAPQARLAMYKVLFVNDTYESAASDTLAGIDQAIEDGVDLMSLSLGFDETTYTHNPISLGAFTAMEKGIFVACSAGNSGPDAYSIFNGAPWITTVGAGTIDRDYVALVTLGKGITTFKGKSVYPENLFISGVPLYYGQGDKSKEICDHQSLDPKDVSGKIVFCAFTNDSDPYDQRIEVNRTGAAAAIFATDSPQSLDPYEFSFPFVAISPNDGEKVKEYFASTKQPTADIKFQITILGAKPAPQVADFSSRGPAPLSPWILKPDIMAPGVDVLAAWAPNVPFAQVGNNRLSSDYILLSGTSMSSPHLVGIAALLKSAHRDWSPAAIRSAIMTTADVVDNTNGVITDMATGKPGTPLDYGAGHVNPNKALDPGLIYDIKVDDYTNFLCALNYTRQQMVAITRRLNYSCECATLDLNYPSFIVILDNTNTTSYTFKRVLTNVANSKAVYMAAVSAPAGMKISIEPSLLSFDGKGSTAEFSLTVEVDLEGYGMQQSYIGNYGYLTWYEVKGKHVVRSPIVSAYAPQPQQS</sequence>
<dbReference type="FunFam" id="3.40.50.200:FF:000006">
    <property type="entry name" value="Subtilisin-like protease SBT1.5"/>
    <property type="match status" value="1"/>
</dbReference>
<dbReference type="EMBL" id="JBBNAF010000006">
    <property type="protein sequence ID" value="KAK9135965.1"/>
    <property type="molecule type" value="Genomic_DNA"/>
</dbReference>
<feature type="domain" description="Inhibitor I9" evidence="9">
    <location>
        <begin position="1"/>
        <end position="75"/>
    </location>
</feature>
<dbReference type="Pfam" id="PF05922">
    <property type="entry name" value="Inhibitor_I9"/>
    <property type="match status" value="1"/>
</dbReference>
<gene>
    <name evidence="11" type="ORF">Syun_015295</name>
</gene>
<dbReference type="GO" id="GO:0004252">
    <property type="term" value="F:serine-type endopeptidase activity"/>
    <property type="evidence" value="ECO:0007669"/>
    <property type="project" value="UniProtKB-UniRule"/>
</dbReference>
<evidence type="ECO:0008006" key="13">
    <source>
        <dbReference type="Google" id="ProtNLM"/>
    </source>
</evidence>
<reference evidence="11 12" key="1">
    <citation type="submission" date="2024-01" db="EMBL/GenBank/DDBJ databases">
        <title>Genome assemblies of Stephania.</title>
        <authorList>
            <person name="Yang L."/>
        </authorList>
    </citation>
    <scope>NUCLEOTIDE SEQUENCE [LARGE SCALE GENOMIC DNA]</scope>
    <source>
        <strain evidence="11">YNDBR</strain>
        <tissue evidence="11">Leaf</tissue>
    </source>
</reference>
<dbReference type="PROSITE" id="PS51892">
    <property type="entry name" value="SUBTILASE"/>
    <property type="match status" value="1"/>
</dbReference>
<dbReference type="Pfam" id="PF00082">
    <property type="entry name" value="Peptidase_S8"/>
    <property type="match status" value="1"/>
</dbReference>
<dbReference type="PANTHER" id="PTHR10795">
    <property type="entry name" value="PROPROTEIN CONVERTASE SUBTILISIN/KEXIN"/>
    <property type="match status" value="1"/>
</dbReference>
<evidence type="ECO:0000256" key="3">
    <source>
        <dbReference type="ARBA" id="ARBA00022729"/>
    </source>
</evidence>
<organism evidence="11 12">
    <name type="scientific">Stephania yunnanensis</name>
    <dbReference type="NCBI Taxonomy" id="152371"/>
    <lineage>
        <taxon>Eukaryota</taxon>
        <taxon>Viridiplantae</taxon>
        <taxon>Streptophyta</taxon>
        <taxon>Embryophyta</taxon>
        <taxon>Tracheophyta</taxon>
        <taxon>Spermatophyta</taxon>
        <taxon>Magnoliopsida</taxon>
        <taxon>Ranunculales</taxon>
        <taxon>Menispermaceae</taxon>
        <taxon>Menispermoideae</taxon>
        <taxon>Cissampelideae</taxon>
        <taxon>Stephania</taxon>
    </lineage>
</organism>
<dbReference type="Proteomes" id="UP001420932">
    <property type="component" value="Unassembled WGS sequence"/>
</dbReference>
<dbReference type="InterPro" id="IPR045051">
    <property type="entry name" value="SBT"/>
</dbReference>
<dbReference type="CDD" id="cd04852">
    <property type="entry name" value="Peptidases_S8_3"/>
    <property type="match status" value="1"/>
</dbReference>
<dbReference type="InterPro" id="IPR000209">
    <property type="entry name" value="Peptidase_S8/S53_dom"/>
</dbReference>
<accession>A0AAP0JLR9</accession>
<keyword evidence="2 7" id="KW-0645">Protease</keyword>
<dbReference type="InterPro" id="IPR037045">
    <property type="entry name" value="S8pro/Inhibitor_I9_sf"/>
</dbReference>
<keyword evidence="4 7" id="KW-0378">Hydrolase</keyword>
<dbReference type="PRINTS" id="PR00723">
    <property type="entry name" value="SUBTILISIN"/>
</dbReference>
<evidence type="ECO:0000256" key="2">
    <source>
        <dbReference type="ARBA" id="ARBA00022670"/>
    </source>
</evidence>
<feature type="active site" description="Charge relay system" evidence="6 7">
    <location>
        <position position="107"/>
    </location>
</feature>